<evidence type="ECO:0000256" key="1">
    <source>
        <dbReference type="ARBA" id="ARBA00012344"/>
    </source>
</evidence>
<name>A0A381XDZ2_9ZZZZ</name>
<accession>A0A381XDZ2</accession>
<dbReference type="PANTHER" id="PTHR12192">
    <property type="entry name" value="CATION TRANSPORT PROTEIN CHAC-RELATED"/>
    <property type="match status" value="1"/>
</dbReference>
<dbReference type="GO" id="GO:0061928">
    <property type="term" value="F:glutathione specific gamma-glutamylcyclotransferase activity"/>
    <property type="evidence" value="ECO:0007669"/>
    <property type="project" value="UniProtKB-EC"/>
</dbReference>
<dbReference type="PANTHER" id="PTHR12192:SF2">
    <property type="entry name" value="GLUTATHIONE-SPECIFIC GAMMA-GLUTAMYLCYCLOTRANSFERASE 2"/>
    <property type="match status" value="1"/>
</dbReference>
<proteinExistence type="predicted"/>
<dbReference type="GO" id="GO:0005737">
    <property type="term" value="C:cytoplasm"/>
    <property type="evidence" value="ECO:0007669"/>
    <property type="project" value="TreeGrafter"/>
</dbReference>
<reference evidence="3" key="1">
    <citation type="submission" date="2018-05" db="EMBL/GenBank/DDBJ databases">
        <authorList>
            <person name="Lanie J.A."/>
            <person name="Ng W.-L."/>
            <person name="Kazmierczak K.M."/>
            <person name="Andrzejewski T.M."/>
            <person name="Davidsen T.M."/>
            <person name="Wayne K.J."/>
            <person name="Tettelin H."/>
            <person name="Glass J.I."/>
            <person name="Rusch D."/>
            <person name="Podicherti R."/>
            <person name="Tsui H.-C.T."/>
            <person name="Winkler M.E."/>
        </authorList>
    </citation>
    <scope>NUCLEOTIDE SEQUENCE</scope>
</reference>
<organism evidence="3">
    <name type="scientific">marine metagenome</name>
    <dbReference type="NCBI Taxonomy" id="408172"/>
    <lineage>
        <taxon>unclassified sequences</taxon>
        <taxon>metagenomes</taxon>
        <taxon>ecological metagenomes</taxon>
    </lineage>
</organism>
<dbReference type="EMBL" id="UINC01014798">
    <property type="protein sequence ID" value="SVA62850.1"/>
    <property type="molecule type" value="Genomic_DNA"/>
</dbReference>
<dbReference type="SUPFAM" id="SSF110857">
    <property type="entry name" value="Gamma-glutamyl cyclotransferase-like"/>
    <property type="match status" value="1"/>
</dbReference>
<dbReference type="EC" id="4.3.2.7" evidence="1"/>
<dbReference type="InterPro" id="IPR006840">
    <property type="entry name" value="ChaC"/>
</dbReference>
<evidence type="ECO:0000256" key="2">
    <source>
        <dbReference type="ARBA" id="ARBA00023239"/>
    </source>
</evidence>
<dbReference type="GO" id="GO:0006751">
    <property type="term" value="P:glutathione catabolic process"/>
    <property type="evidence" value="ECO:0007669"/>
    <property type="project" value="InterPro"/>
</dbReference>
<dbReference type="CDD" id="cd06661">
    <property type="entry name" value="GGCT_like"/>
    <property type="match status" value="1"/>
</dbReference>
<protein>
    <recommendedName>
        <fullName evidence="1">glutathione-specific gamma-glutamylcyclotransferase</fullName>
        <ecNumber evidence="1">4.3.2.7</ecNumber>
    </recommendedName>
</protein>
<dbReference type="InterPro" id="IPR013024">
    <property type="entry name" value="GGCT-like"/>
</dbReference>
<sequence length="226" mass="25782">MTKEFKKNEVNSNSSYKWGTGEEADSIRTMNSEELSDSVKQILKGMNLEKGVWVFGYGSLMWNPDFKLAEKRTGTVTGYHRSLCLKSMVYRGTPDYHGLVFGLDKGDSCQGMAYRIAEENIHSEMQKIWEREMFAGTYIPTWVHVTTKQGAISAVTFVINHEHEHYIPDLELEEIAERVVRAEGTCGSCRDYVQNTVKSLHLLGLRDPALEQLLTLIEYPQNFDNS</sequence>
<dbReference type="AlphaFoldDB" id="A0A381XDZ2"/>
<dbReference type="InterPro" id="IPR036568">
    <property type="entry name" value="GGCT-like_sf"/>
</dbReference>
<evidence type="ECO:0000313" key="3">
    <source>
        <dbReference type="EMBL" id="SVA62850.1"/>
    </source>
</evidence>
<gene>
    <name evidence="3" type="ORF">METZ01_LOCUS115704</name>
</gene>
<dbReference type="Pfam" id="PF04752">
    <property type="entry name" value="ChaC"/>
    <property type="match status" value="1"/>
</dbReference>
<keyword evidence="2" id="KW-0456">Lyase</keyword>
<dbReference type="Gene3D" id="3.10.490.10">
    <property type="entry name" value="Gamma-glutamyl cyclotransferase-like"/>
    <property type="match status" value="1"/>
</dbReference>